<proteinExistence type="inferred from homology"/>
<keyword evidence="3" id="KW-0808">Transferase</keyword>
<evidence type="ECO:0000256" key="2">
    <source>
        <dbReference type="ARBA" id="ARBA00007353"/>
    </source>
</evidence>
<comment type="catalytic activity">
    <reaction evidence="8">
        <text>adenosine + phosphate = alpha-D-ribose 1-phosphate + adenine</text>
        <dbReference type="Rhea" id="RHEA:27642"/>
        <dbReference type="ChEBI" id="CHEBI:16335"/>
        <dbReference type="ChEBI" id="CHEBI:16708"/>
        <dbReference type="ChEBI" id="CHEBI:43474"/>
        <dbReference type="ChEBI" id="CHEBI:57720"/>
        <dbReference type="EC" id="2.4.2.1"/>
    </reaction>
    <physiologicalReaction direction="left-to-right" evidence="8">
        <dbReference type="Rhea" id="RHEA:27643"/>
    </physiologicalReaction>
</comment>
<comment type="similarity">
    <text evidence="2 10">Belongs to the purine nucleoside phosphorylase YfiH/LACC1 family.</text>
</comment>
<evidence type="ECO:0000256" key="9">
    <source>
        <dbReference type="ARBA" id="ARBA00049893"/>
    </source>
</evidence>
<dbReference type="Proteomes" id="UP000432089">
    <property type="component" value="Unassembled WGS sequence"/>
</dbReference>
<evidence type="ECO:0000256" key="1">
    <source>
        <dbReference type="ARBA" id="ARBA00000553"/>
    </source>
</evidence>
<evidence type="ECO:0000256" key="7">
    <source>
        <dbReference type="ARBA" id="ARBA00047989"/>
    </source>
</evidence>
<dbReference type="PANTHER" id="PTHR30616">
    <property type="entry name" value="UNCHARACTERIZED PROTEIN YFIH"/>
    <property type="match status" value="1"/>
</dbReference>
<dbReference type="InterPro" id="IPR003730">
    <property type="entry name" value="Cu_polyphenol_OxRdtase"/>
</dbReference>
<dbReference type="Pfam" id="PF02578">
    <property type="entry name" value="Cu-oxidase_4"/>
    <property type="match status" value="1"/>
</dbReference>
<dbReference type="NCBIfam" id="TIGR00726">
    <property type="entry name" value="peptidoglycan editing factor PgeF"/>
    <property type="match status" value="1"/>
</dbReference>
<protein>
    <recommendedName>
        <fullName evidence="10">Purine nucleoside phosphorylase</fullName>
    </recommendedName>
</protein>
<evidence type="ECO:0000256" key="4">
    <source>
        <dbReference type="ARBA" id="ARBA00022723"/>
    </source>
</evidence>
<dbReference type="InterPro" id="IPR038371">
    <property type="entry name" value="Cu_polyphenol_OxRdtase_sf"/>
</dbReference>
<comment type="catalytic activity">
    <reaction evidence="7">
        <text>adenosine + H2O + H(+) = inosine + NH4(+)</text>
        <dbReference type="Rhea" id="RHEA:24408"/>
        <dbReference type="ChEBI" id="CHEBI:15377"/>
        <dbReference type="ChEBI" id="CHEBI:15378"/>
        <dbReference type="ChEBI" id="CHEBI:16335"/>
        <dbReference type="ChEBI" id="CHEBI:17596"/>
        <dbReference type="ChEBI" id="CHEBI:28938"/>
        <dbReference type="EC" id="3.5.4.4"/>
    </reaction>
    <physiologicalReaction direction="left-to-right" evidence="7">
        <dbReference type="Rhea" id="RHEA:24409"/>
    </physiologicalReaction>
</comment>
<evidence type="ECO:0000256" key="6">
    <source>
        <dbReference type="ARBA" id="ARBA00022833"/>
    </source>
</evidence>
<reference evidence="11 12" key="1">
    <citation type="submission" date="2019-09" db="EMBL/GenBank/DDBJ databases">
        <title>YIM 132180 draft genome.</title>
        <authorList>
            <person name="Zhang K."/>
        </authorList>
    </citation>
    <scope>NUCLEOTIDE SEQUENCE [LARGE SCALE GENOMIC DNA]</scope>
    <source>
        <strain evidence="11 12">YIM 132180</strain>
    </source>
</reference>
<sequence>MSDHRMIETSGIRDADVVRDETLSRLSGIRHAFFTRSGGASGGIYESLNAGIGSKDDSDAVAENRRRMTAWLGIADADIATPWQVHSAEAVVVEAPFDGERPRVDGIATARRGLAVGVVTADCGPVLFADAENGVVGAAHAGWRGATGGVLEATIEAMERCGAKRPRIVAVLGPTIMQANYEVDAAMAEGIVEGDLEAERFFAAGRSADKRQFDLPGLIVRRLERAGVASAGFVGRCTYGAEADFFSYRRTTHRGEPDYGRQLSAIVLE</sequence>
<evidence type="ECO:0000256" key="3">
    <source>
        <dbReference type="ARBA" id="ARBA00022679"/>
    </source>
</evidence>
<accession>A0A7V7TZV6</accession>
<dbReference type="GO" id="GO:0017061">
    <property type="term" value="F:S-methyl-5-thioadenosine phosphorylase activity"/>
    <property type="evidence" value="ECO:0007669"/>
    <property type="project" value="UniProtKB-EC"/>
</dbReference>
<keyword evidence="5" id="KW-0378">Hydrolase</keyword>
<dbReference type="GO" id="GO:0016787">
    <property type="term" value="F:hydrolase activity"/>
    <property type="evidence" value="ECO:0007669"/>
    <property type="project" value="UniProtKB-KW"/>
</dbReference>
<dbReference type="RefSeq" id="WP_150969927.1">
    <property type="nucleotide sequence ID" value="NZ_VZDO01000008.1"/>
</dbReference>
<comment type="catalytic activity">
    <reaction evidence="1">
        <text>inosine + phosphate = alpha-D-ribose 1-phosphate + hypoxanthine</text>
        <dbReference type="Rhea" id="RHEA:27646"/>
        <dbReference type="ChEBI" id="CHEBI:17368"/>
        <dbReference type="ChEBI" id="CHEBI:17596"/>
        <dbReference type="ChEBI" id="CHEBI:43474"/>
        <dbReference type="ChEBI" id="CHEBI:57720"/>
        <dbReference type="EC" id="2.4.2.1"/>
    </reaction>
    <physiologicalReaction direction="left-to-right" evidence="1">
        <dbReference type="Rhea" id="RHEA:27647"/>
    </physiologicalReaction>
</comment>
<evidence type="ECO:0000256" key="5">
    <source>
        <dbReference type="ARBA" id="ARBA00022801"/>
    </source>
</evidence>
<evidence type="ECO:0000256" key="10">
    <source>
        <dbReference type="RuleBase" id="RU361274"/>
    </source>
</evidence>
<keyword evidence="4" id="KW-0479">Metal-binding</keyword>
<evidence type="ECO:0000313" key="11">
    <source>
        <dbReference type="EMBL" id="KAB0679806.1"/>
    </source>
</evidence>
<keyword evidence="6" id="KW-0862">Zinc</keyword>
<dbReference type="EMBL" id="VZDO01000008">
    <property type="protein sequence ID" value="KAB0679806.1"/>
    <property type="molecule type" value="Genomic_DNA"/>
</dbReference>
<dbReference type="CDD" id="cd16833">
    <property type="entry name" value="YfiH"/>
    <property type="match status" value="1"/>
</dbReference>
<dbReference type="SUPFAM" id="SSF64438">
    <property type="entry name" value="CNF1/YfiH-like putative cysteine hydrolases"/>
    <property type="match status" value="1"/>
</dbReference>
<dbReference type="AlphaFoldDB" id="A0A7V7TZV6"/>
<evidence type="ECO:0000313" key="12">
    <source>
        <dbReference type="Proteomes" id="UP000432089"/>
    </source>
</evidence>
<comment type="catalytic activity">
    <reaction evidence="9">
        <text>S-methyl-5'-thioadenosine + phosphate = 5-(methylsulfanyl)-alpha-D-ribose 1-phosphate + adenine</text>
        <dbReference type="Rhea" id="RHEA:11852"/>
        <dbReference type="ChEBI" id="CHEBI:16708"/>
        <dbReference type="ChEBI" id="CHEBI:17509"/>
        <dbReference type="ChEBI" id="CHEBI:43474"/>
        <dbReference type="ChEBI" id="CHEBI:58533"/>
        <dbReference type="EC" id="2.4.2.28"/>
    </reaction>
    <physiologicalReaction direction="left-to-right" evidence="9">
        <dbReference type="Rhea" id="RHEA:11853"/>
    </physiologicalReaction>
</comment>
<organism evidence="11 12">
    <name type="scientific">Plantimonas leprariae</name>
    <dbReference type="NCBI Taxonomy" id="2615207"/>
    <lineage>
        <taxon>Bacteria</taxon>
        <taxon>Pseudomonadati</taxon>
        <taxon>Pseudomonadota</taxon>
        <taxon>Alphaproteobacteria</taxon>
        <taxon>Hyphomicrobiales</taxon>
        <taxon>Aurantimonadaceae</taxon>
        <taxon>Plantimonas</taxon>
    </lineage>
</organism>
<dbReference type="InterPro" id="IPR011324">
    <property type="entry name" value="Cytotoxic_necrot_fac-like_cat"/>
</dbReference>
<dbReference type="Gene3D" id="3.60.140.10">
    <property type="entry name" value="CNF1/YfiH-like putative cysteine hydrolases"/>
    <property type="match status" value="1"/>
</dbReference>
<comment type="caution">
    <text evidence="11">The sequence shown here is derived from an EMBL/GenBank/DDBJ whole genome shotgun (WGS) entry which is preliminary data.</text>
</comment>
<dbReference type="GO" id="GO:0005507">
    <property type="term" value="F:copper ion binding"/>
    <property type="evidence" value="ECO:0007669"/>
    <property type="project" value="TreeGrafter"/>
</dbReference>
<dbReference type="PANTHER" id="PTHR30616:SF2">
    <property type="entry name" value="PURINE NUCLEOSIDE PHOSPHORYLASE LACC1"/>
    <property type="match status" value="1"/>
</dbReference>
<keyword evidence="12" id="KW-1185">Reference proteome</keyword>
<evidence type="ECO:0000256" key="8">
    <source>
        <dbReference type="ARBA" id="ARBA00048968"/>
    </source>
</evidence>
<name>A0A7V7TZV6_9HYPH</name>
<gene>
    <name evidence="11" type="primary">pgeF</name>
    <name evidence="11" type="ORF">F6X38_11295</name>
</gene>